<feature type="region of interest" description="Disordered" evidence="1">
    <location>
        <begin position="292"/>
        <end position="321"/>
    </location>
</feature>
<keyword evidence="4" id="KW-1185">Reference proteome</keyword>
<dbReference type="Proteomes" id="UP000650467">
    <property type="component" value="Unassembled WGS sequence"/>
</dbReference>
<feature type="domain" description="CRAL-TRIO" evidence="2">
    <location>
        <begin position="96"/>
        <end position="268"/>
    </location>
</feature>
<feature type="compositionally biased region" description="Low complexity" evidence="1">
    <location>
        <begin position="311"/>
        <end position="321"/>
    </location>
</feature>
<comment type="caution">
    <text evidence="3">The sequence shown here is derived from an EMBL/GenBank/DDBJ whole genome shotgun (WGS) entry which is preliminary data.</text>
</comment>
<dbReference type="PANTHER" id="PTHR10174">
    <property type="entry name" value="ALPHA-TOCOPHEROL TRANSFER PROTEIN-RELATED"/>
    <property type="match status" value="1"/>
</dbReference>
<dbReference type="Gene3D" id="3.40.525.10">
    <property type="entry name" value="CRAL-TRIO lipid binding domain"/>
    <property type="match status" value="1"/>
</dbReference>
<evidence type="ECO:0000259" key="2">
    <source>
        <dbReference type="PROSITE" id="PS50191"/>
    </source>
</evidence>
<dbReference type="CDD" id="cd00170">
    <property type="entry name" value="SEC14"/>
    <property type="match status" value="1"/>
</dbReference>
<dbReference type="PANTHER" id="PTHR10174:SF208">
    <property type="entry name" value="CRAL-TRIO DOMAIN-CONTAINING PROTEIN DDB_G0278031"/>
    <property type="match status" value="1"/>
</dbReference>
<dbReference type="GO" id="GO:0016020">
    <property type="term" value="C:membrane"/>
    <property type="evidence" value="ECO:0007669"/>
    <property type="project" value="TreeGrafter"/>
</dbReference>
<dbReference type="GO" id="GO:1902936">
    <property type="term" value="F:phosphatidylinositol bisphosphate binding"/>
    <property type="evidence" value="ECO:0007669"/>
    <property type="project" value="TreeGrafter"/>
</dbReference>
<dbReference type="PROSITE" id="PS50191">
    <property type="entry name" value="CRAL_TRIO"/>
    <property type="match status" value="1"/>
</dbReference>
<feature type="compositionally biased region" description="Low complexity" evidence="1">
    <location>
        <begin position="292"/>
        <end position="301"/>
    </location>
</feature>
<sequence>MTATDLLPPELVERAALELNETPQSRAAGLEALHEHYAAHPDQRPHRTDDPYLLMFLRWAKFDPQKALGRLAALERWMHDCRDTLGDVAQLRGEAFADIMAQGFMCNLLSPEHRARDGAAVTLLRPRHLLQVQDPSVILRLHMWHMMRAVHDPYIQVCGRVVAPSFHGMTLSQGLAVRRKVPAWVLKQHFRFLQECMPFRLRGVWLVYQPSWFNLLFTFIRPFLGPKVRSRIRLLGDNAAAMAELMEPDHMPAGDMPGGTGADCGQEWFRRELAREAAELGTGGKEVEGRVAEVGAAGEGQEAVRKEAEAEGAGPEQEGAT</sequence>
<dbReference type="InterPro" id="IPR036865">
    <property type="entry name" value="CRAL-TRIO_dom_sf"/>
</dbReference>
<dbReference type="Pfam" id="PF00650">
    <property type="entry name" value="CRAL_TRIO"/>
    <property type="match status" value="1"/>
</dbReference>
<dbReference type="InterPro" id="IPR036273">
    <property type="entry name" value="CRAL/TRIO_N_dom_sf"/>
</dbReference>
<dbReference type="OrthoDB" id="524886at2759"/>
<dbReference type="PRINTS" id="PR00180">
    <property type="entry name" value="CRETINALDHBP"/>
</dbReference>
<dbReference type="EMBL" id="JAEHOC010000004">
    <property type="protein sequence ID" value="KAG2442931.1"/>
    <property type="molecule type" value="Genomic_DNA"/>
</dbReference>
<dbReference type="AlphaFoldDB" id="A0A835W9X3"/>
<name>A0A835W9X3_CHLIN</name>
<evidence type="ECO:0000313" key="4">
    <source>
        <dbReference type="Proteomes" id="UP000650467"/>
    </source>
</evidence>
<organism evidence="3 4">
    <name type="scientific">Chlamydomonas incerta</name>
    <dbReference type="NCBI Taxonomy" id="51695"/>
    <lineage>
        <taxon>Eukaryota</taxon>
        <taxon>Viridiplantae</taxon>
        <taxon>Chlorophyta</taxon>
        <taxon>core chlorophytes</taxon>
        <taxon>Chlorophyceae</taxon>
        <taxon>CS clade</taxon>
        <taxon>Chlamydomonadales</taxon>
        <taxon>Chlamydomonadaceae</taxon>
        <taxon>Chlamydomonas</taxon>
    </lineage>
</organism>
<gene>
    <name evidence="3" type="ORF">HXX76_003007</name>
</gene>
<protein>
    <recommendedName>
        <fullName evidence="2">CRAL-TRIO domain-containing protein</fullName>
    </recommendedName>
</protein>
<dbReference type="Gene3D" id="1.10.8.20">
    <property type="entry name" value="N-terminal domain of phosphatidylinositol transfer protein sec14p"/>
    <property type="match status" value="1"/>
</dbReference>
<proteinExistence type="predicted"/>
<dbReference type="SUPFAM" id="SSF46938">
    <property type="entry name" value="CRAL/TRIO N-terminal domain"/>
    <property type="match status" value="1"/>
</dbReference>
<reference evidence="3" key="1">
    <citation type="journal article" date="2020" name="bioRxiv">
        <title>Comparative genomics of Chlamydomonas.</title>
        <authorList>
            <person name="Craig R.J."/>
            <person name="Hasan A.R."/>
            <person name="Ness R.W."/>
            <person name="Keightley P.D."/>
        </authorList>
    </citation>
    <scope>NUCLEOTIDE SEQUENCE</scope>
    <source>
        <strain evidence="3">SAG 7.73</strain>
    </source>
</reference>
<accession>A0A835W9X3</accession>
<evidence type="ECO:0000313" key="3">
    <source>
        <dbReference type="EMBL" id="KAG2442931.1"/>
    </source>
</evidence>
<evidence type="ECO:0000256" key="1">
    <source>
        <dbReference type="SAM" id="MobiDB-lite"/>
    </source>
</evidence>
<dbReference type="SUPFAM" id="SSF52087">
    <property type="entry name" value="CRAL/TRIO domain"/>
    <property type="match status" value="1"/>
</dbReference>
<dbReference type="InterPro" id="IPR001251">
    <property type="entry name" value="CRAL-TRIO_dom"/>
</dbReference>